<name>A0A6G1FDP6_9ORYZ</name>
<evidence type="ECO:0000313" key="3">
    <source>
        <dbReference type="EMBL" id="KAF0935066.1"/>
    </source>
</evidence>
<gene>
    <name evidence="3" type="ORF">E2562_029999</name>
</gene>
<sequence>MRKMMAVAVTVPLQLSLLSHSFLPDLAKLEFLGAGSGSIKPGKKAGAHAQATSLTMISPPSANPSF</sequence>
<evidence type="ECO:0000256" key="2">
    <source>
        <dbReference type="SAM" id="SignalP"/>
    </source>
</evidence>
<reference evidence="3 4" key="1">
    <citation type="submission" date="2019-11" db="EMBL/GenBank/DDBJ databases">
        <title>Whole genome sequence of Oryza granulata.</title>
        <authorList>
            <person name="Li W."/>
        </authorList>
    </citation>
    <scope>NUCLEOTIDE SEQUENCE [LARGE SCALE GENOMIC DNA]</scope>
    <source>
        <strain evidence="4">cv. Menghai</strain>
        <tissue evidence="3">Leaf</tissue>
    </source>
</reference>
<accession>A0A6G1FDP6</accession>
<organism evidence="3 4">
    <name type="scientific">Oryza meyeriana var. granulata</name>
    <dbReference type="NCBI Taxonomy" id="110450"/>
    <lineage>
        <taxon>Eukaryota</taxon>
        <taxon>Viridiplantae</taxon>
        <taxon>Streptophyta</taxon>
        <taxon>Embryophyta</taxon>
        <taxon>Tracheophyta</taxon>
        <taxon>Spermatophyta</taxon>
        <taxon>Magnoliopsida</taxon>
        <taxon>Liliopsida</taxon>
        <taxon>Poales</taxon>
        <taxon>Poaceae</taxon>
        <taxon>BOP clade</taxon>
        <taxon>Oryzoideae</taxon>
        <taxon>Oryzeae</taxon>
        <taxon>Oryzinae</taxon>
        <taxon>Oryza</taxon>
        <taxon>Oryza meyeriana</taxon>
    </lineage>
</organism>
<dbReference type="AlphaFoldDB" id="A0A6G1FDP6"/>
<feature type="signal peptide" evidence="2">
    <location>
        <begin position="1"/>
        <end position="21"/>
    </location>
</feature>
<proteinExistence type="predicted"/>
<feature type="chain" id="PRO_5026164813" evidence="2">
    <location>
        <begin position="22"/>
        <end position="66"/>
    </location>
</feature>
<protein>
    <submittedName>
        <fullName evidence="3">Uncharacterized protein</fullName>
    </submittedName>
</protein>
<feature type="compositionally biased region" description="Polar residues" evidence="1">
    <location>
        <begin position="50"/>
        <end position="66"/>
    </location>
</feature>
<comment type="caution">
    <text evidence="3">The sequence shown here is derived from an EMBL/GenBank/DDBJ whole genome shotgun (WGS) entry which is preliminary data.</text>
</comment>
<dbReference type="EMBL" id="SPHZ02000001">
    <property type="protein sequence ID" value="KAF0935066.1"/>
    <property type="molecule type" value="Genomic_DNA"/>
</dbReference>
<keyword evidence="2" id="KW-0732">Signal</keyword>
<dbReference type="Proteomes" id="UP000479710">
    <property type="component" value="Unassembled WGS sequence"/>
</dbReference>
<evidence type="ECO:0000256" key="1">
    <source>
        <dbReference type="SAM" id="MobiDB-lite"/>
    </source>
</evidence>
<keyword evidence="4" id="KW-1185">Reference proteome</keyword>
<feature type="region of interest" description="Disordered" evidence="1">
    <location>
        <begin position="42"/>
        <end position="66"/>
    </location>
</feature>
<evidence type="ECO:0000313" key="4">
    <source>
        <dbReference type="Proteomes" id="UP000479710"/>
    </source>
</evidence>